<dbReference type="Proteomes" id="UP000053676">
    <property type="component" value="Unassembled WGS sequence"/>
</dbReference>
<dbReference type="OrthoDB" id="10641341at2759"/>
<dbReference type="AlphaFoldDB" id="W2TQN4"/>
<accession>W2TQN4</accession>
<protein>
    <submittedName>
        <fullName evidence="1">Uncharacterized protein</fullName>
    </submittedName>
</protein>
<name>W2TQN4_NECAM</name>
<dbReference type="KEGG" id="nai:NECAME_07056"/>
<proteinExistence type="predicted"/>
<sequence>MSFPQRHSTSRVLVRSRIKEIREIVTALNDEEAAVRFGYVSTHDNPAGARTRGLTREQLKDHKEIHGQLVTPLQGRRWHMALVRTAAALSIGHTRKIANLHCA</sequence>
<dbReference type="EMBL" id="KI658023">
    <property type="protein sequence ID" value="ETN84108.1"/>
    <property type="molecule type" value="Genomic_DNA"/>
</dbReference>
<keyword evidence="2" id="KW-1185">Reference proteome</keyword>
<evidence type="ECO:0000313" key="2">
    <source>
        <dbReference type="Proteomes" id="UP000053676"/>
    </source>
</evidence>
<evidence type="ECO:0000313" key="1">
    <source>
        <dbReference type="EMBL" id="ETN84108.1"/>
    </source>
</evidence>
<gene>
    <name evidence="1" type="ORF">NECAME_07056</name>
</gene>
<reference evidence="2" key="1">
    <citation type="journal article" date="2014" name="Nat. Genet.">
        <title>Genome of the human hookworm Necator americanus.</title>
        <authorList>
            <person name="Tang Y.T."/>
            <person name="Gao X."/>
            <person name="Rosa B.A."/>
            <person name="Abubucker S."/>
            <person name="Hallsworth-Pepin K."/>
            <person name="Martin J."/>
            <person name="Tyagi R."/>
            <person name="Heizer E."/>
            <person name="Zhang X."/>
            <person name="Bhonagiri-Palsikar V."/>
            <person name="Minx P."/>
            <person name="Warren W.C."/>
            <person name="Wang Q."/>
            <person name="Zhan B."/>
            <person name="Hotez P.J."/>
            <person name="Sternberg P.W."/>
            <person name="Dougall A."/>
            <person name="Gaze S.T."/>
            <person name="Mulvenna J."/>
            <person name="Sotillo J."/>
            <person name="Ranganathan S."/>
            <person name="Rabelo E.M."/>
            <person name="Wilson R.K."/>
            <person name="Felgner P.L."/>
            <person name="Bethony J."/>
            <person name="Hawdon J.M."/>
            <person name="Gasser R.B."/>
            <person name="Loukas A."/>
            <person name="Mitreva M."/>
        </authorList>
    </citation>
    <scope>NUCLEOTIDE SEQUENCE [LARGE SCALE GENOMIC DNA]</scope>
</reference>
<organism evidence="1 2">
    <name type="scientific">Necator americanus</name>
    <name type="common">Human hookworm</name>
    <dbReference type="NCBI Taxonomy" id="51031"/>
    <lineage>
        <taxon>Eukaryota</taxon>
        <taxon>Metazoa</taxon>
        <taxon>Ecdysozoa</taxon>
        <taxon>Nematoda</taxon>
        <taxon>Chromadorea</taxon>
        <taxon>Rhabditida</taxon>
        <taxon>Rhabditina</taxon>
        <taxon>Rhabditomorpha</taxon>
        <taxon>Strongyloidea</taxon>
        <taxon>Ancylostomatidae</taxon>
        <taxon>Bunostominae</taxon>
        <taxon>Necator</taxon>
    </lineage>
</organism>